<dbReference type="GeneID" id="54409415"/>
<evidence type="ECO:0000313" key="2">
    <source>
        <dbReference type="EMBL" id="KAF2125536.1"/>
    </source>
</evidence>
<feature type="compositionally biased region" description="Pro residues" evidence="1">
    <location>
        <begin position="31"/>
        <end position="41"/>
    </location>
</feature>
<name>A0A6A6A1X4_9PLEO</name>
<feature type="region of interest" description="Disordered" evidence="1">
    <location>
        <begin position="1"/>
        <end position="84"/>
    </location>
</feature>
<sequence>MVAHTREKARSRRYVCPFIPPKTHMQASRATPPPPPRPPTQDPTRFVAEHATPQTRHDAAVQKDMHRISSRHTHTPKVGGTRLN</sequence>
<evidence type="ECO:0000256" key="1">
    <source>
        <dbReference type="SAM" id="MobiDB-lite"/>
    </source>
</evidence>
<organism evidence="2 3">
    <name type="scientific">Dothidotthia symphoricarpi CBS 119687</name>
    <dbReference type="NCBI Taxonomy" id="1392245"/>
    <lineage>
        <taxon>Eukaryota</taxon>
        <taxon>Fungi</taxon>
        <taxon>Dikarya</taxon>
        <taxon>Ascomycota</taxon>
        <taxon>Pezizomycotina</taxon>
        <taxon>Dothideomycetes</taxon>
        <taxon>Pleosporomycetidae</taxon>
        <taxon>Pleosporales</taxon>
        <taxon>Dothidotthiaceae</taxon>
        <taxon>Dothidotthia</taxon>
    </lineage>
</organism>
<dbReference type="RefSeq" id="XP_033519928.1">
    <property type="nucleotide sequence ID" value="XM_033668983.1"/>
</dbReference>
<proteinExistence type="predicted"/>
<dbReference type="Proteomes" id="UP000799771">
    <property type="component" value="Unassembled WGS sequence"/>
</dbReference>
<dbReference type="AlphaFoldDB" id="A0A6A6A1X4"/>
<protein>
    <submittedName>
        <fullName evidence="2">Uncharacterized protein</fullName>
    </submittedName>
</protein>
<accession>A0A6A6A1X4</accession>
<feature type="compositionally biased region" description="Basic and acidic residues" evidence="1">
    <location>
        <begin position="55"/>
        <end position="67"/>
    </location>
</feature>
<keyword evidence="3" id="KW-1185">Reference proteome</keyword>
<reference evidence="2" key="1">
    <citation type="journal article" date="2020" name="Stud. Mycol.">
        <title>101 Dothideomycetes genomes: a test case for predicting lifestyles and emergence of pathogens.</title>
        <authorList>
            <person name="Haridas S."/>
            <person name="Albert R."/>
            <person name="Binder M."/>
            <person name="Bloem J."/>
            <person name="Labutti K."/>
            <person name="Salamov A."/>
            <person name="Andreopoulos B."/>
            <person name="Baker S."/>
            <person name="Barry K."/>
            <person name="Bills G."/>
            <person name="Bluhm B."/>
            <person name="Cannon C."/>
            <person name="Castanera R."/>
            <person name="Culley D."/>
            <person name="Daum C."/>
            <person name="Ezra D."/>
            <person name="Gonzalez J."/>
            <person name="Henrissat B."/>
            <person name="Kuo A."/>
            <person name="Liang C."/>
            <person name="Lipzen A."/>
            <person name="Lutzoni F."/>
            <person name="Magnuson J."/>
            <person name="Mondo S."/>
            <person name="Nolan M."/>
            <person name="Ohm R."/>
            <person name="Pangilinan J."/>
            <person name="Park H.-J."/>
            <person name="Ramirez L."/>
            <person name="Alfaro M."/>
            <person name="Sun H."/>
            <person name="Tritt A."/>
            <person name="Yoshinaga Y."/>
            <person name="Zwiers L.-H."/>
            <person name="Turgeon B."/>
            <person name="Goodwin S."/>
            <person name="Spatafora J."/>
            <person name="Crous P."/>
            <person name="Grigoriev I."/>
        </authorList>
    </citation>
    <scope>NUCLEOTIDE SEQUENCE</scope>
    <source>
        <strain evidence="2">CBS 119687</strain>
    </source>
</reference>
<dbReference type="EMBL" id="ML977516">
    <property type="protein sequence ID" value="KAF2125536.1"/>
    <property type="molecule type" value="Genomic_DNA"/>
</dbReference>
<evidence type="ECO:0000313" key="3">
    <source>
        <dbReference type="Proteomes" id="UP000799771"/>
    </source>
</evidence>
<gene>
    <name evidence="2" type="ORF">P153DRAFT_370192</name>
</gene>